<gene>
    <name evidence="3" type="ORF">GFSPODELE1_LOCUS10656</name>
</gene>
<protein>
    <recommendedName>
        <fullName evidence="2">DUF155 domain-containing protein</fullName>
    </recommendedName>
</protein>
<sequence length="389" mass="42938">MYSANSLRSQLSFCRINHFLRSPVSIRPCTINSRVFCRTFAQAAESSAKPPKPKASTPLRRAAAASLPIRANPTPTRSTIQPVFTLATAEKYLLSRLPGHIPQTSQILHEALWVPKWNAGDTEGEIFVFANGTIVCWGLGEDAAEKFASEVISNAKAEIAPLAETETEDLEFVTDPTEKTRLQGDLIILGQTPPPESAEAVPANLPPSVLPHETLLARYAFSQALSRSTALSAFETSLDKYLYSMAGLPESLIQTGKPGLGRVTLVKKLGELLKFRQGLNLNRENFSDTPDFYWAEPVLESYFNSLSNALEMRARTRSVNDKITYAAEVQSVLRQLLTETSAHRMELIIIILIAVEVVICLIRDGPELWEMAFGKAEHKKVDAKETLLS</sequence>
<dbReference type="PANTHER" id="PTHR16255">
    <property type="entry name" value="REQUIRED FOR MEIOTIC NUCLEAR DIVISION PROTEIN 1 HOMOLOG"/>
    <property type="match status" value="1"/>
</dbReference>
<dbReference type="PANTHER" id="PTHR16255:SF1">
    <property type="entry name" value="REQUIRED FOR MEIOTIC NUCLEAR DIVISION PROTEIN 1 HOMOLOG"/>
    <property type="match status" value="1"/>
</dbReference>
<evidence type="ECO:0000313" key="4">
    <source>
        <dbReference type="Proteomes" id="UP001497453"/>
    </source>
</evidence>
<evidence type="ECO:0000256" key="1">
    <source>
        <dbReference type="ARBA" id="ARBA00008306"/>
    </source>
</evidence>
<name>A0ABP1E9U4_9APHY</name>
<proteinExistence type="inferred from homology"/>
<evidence type="ECO:0000313" key="3">
    <source>
        <dbReference type="EMBL" id="CAL1716228.1"/>
    </source>
</evidence>
<dbReference type="EMBL" id="OZ037952">
    <property type="protein sequence ID" value="CAL1716228.1"/>
    <property type="molecule type" value="Genomic_DNA"/>
</dbReference>
<keyword evidence="4" id="KW-1185">Reference proteome</keyword>
<evidence type="ECO:0000259" key="2">
    <source>
        <dbReference type="Pfam" id="PF02582"/>
    </source>
</evidence>
<organism evidence="3 4">
    <name type="scientific">Somion occarium</name>
    <dbReference type="NCBI Taxonomy" id="3059160"/>
    <lineage>
        <taxon>Eukaryota</taxon>
        <taxon>Fungi</taxon>
        <taxon>Dikarya</taxon>
        <taxon>Basidiomycota</taxon>
        <taxon>Agaricomycotina</taxon>
        <taxon>Agaricomycetes</taxon>
        <taxon>Polyporales</taxon>
        <taxon>Cerrenaceae</taxon>
        <taxon>Somion</taxon>
    </lineage>
</organism>
<comment type="similarity">
    <text evidence="1">Belongs to the RMD1/sif2 family.</text>
</comment>
<reference evidence="4" key="1">
    <citation type="submission" date="2024-04" db="EMBL/GenBank/DDBJ databases">
        <authorList>
            <person name="Shaw F."/>
            <person name="Minotto A."/>
        </authorList>
    </citation>
    <scope>NUCLEOTIDE SEQUENCE [LARGE SCALE GENOMIC DNA]</scope>
</reference>
<dbReference type="Pfam" id="PF02582">
    <property type="entry name" value="DUF155"/>
    <property type="match status" value="1"/>
</dbReference>
<accession>A0ABP1E9U4</accession>
<feature type="domain" description="DUF155" evidence="2">
    <location>
        <begin position="126"/>
        <end position="320"/>
    </location>
</feature>
<dbReference type="InterPro" id="IPR003734">
    <property type="entry name" value="DUF155"/>
</dbReference>
<dbReference type="Proteomes" id="UP001497453">
    <property type="component" value="Chromosome 9"/>
</dbReference>
<dbReference type="InterPro" id="IPR051624">
    <property type="entry name" value="RMD1/Sad1-interacting"/>
</dbReference>